<dbReference type="RefSeq" id="WP_169936823.1">
    <property type="nucleotide sequence ID" value="NZ_CP048833.1"/>
</dbReference>
<evidence type="ECO:0000256" key="1">
    <source>
        <dbReference type="ARBA" id="ARBA00004417"/>
    </source>
</evidence>
<evidence type="ECO:0000256" key="4">
    <source>
        <dbReference type="ARBA" id="ARBA00022475"/>
    </source>
</evidence>
<dbReference type="GO" id="GO:0005886">
    <property type="term" value="C:plasma membrane"/>
    <property type="evidence" value="ECO:0007669"/>
    <property type="project" value="UniProtKB-SubCell"/>
</dbReference>
<dbReference type="GO" id="GO:0016887">
    <property type="term" value="F:ATP hydrolysis activity"/>
    <property type="evidence" value="ECO:0007669"/>
    <property type="project" value="InterPro"/>
</dbReference>
<keyword evidence="8" id="KW-0029">Amino-acid transport</keyword>
<dbReference type="GO" id="GO:0015424">
    <property type="term" value="F:ABC-type amino acid transporter activity"/>
    <property type="evidence" value="ECO:0007669"/>
    <property type="project" value="InterPro"/>
</dbReference>
<proteinExistence type="inferred from homology"/>
<dbReference type="PANTHER" id="PTHR43166:SF9">
    <property type="entry name" value="GLUTAMATE_ASPARTATE IMPORT ATP-BINDING PROTEIN GLTL"/>
    <property type="match status" value="1"/>
</dbReference>
<dbReference type="Proteomes" id="UP000502549">
    <property type="component" value="Chromosome"/>
</dbReference>
<dbReference type="Pfam" id="PF00005">
    <property type="entry name" value="ABC_tran"/>
    <property type="match status" value="1"/>
</dbReference>
<dbReference type="SMART" id="SM00382">
    <property type="entry name" value="AAA"/>
    <property type="match status" value="1"/>
</dbReference>
<dbReference type="InterPro" id="IPR050086">
    <property type="entry name" value="MetN_ABC_transporter-like"/>
</dbReference>
<dbReference type="InterPro" id="IPR030679">
    <property type="entry name" value="ABC_ATPase_HisP-typ"/>
</dbReference>
<organism evidence="11 12">
    <name type="scientific">Pseudomonas multiresinivorans</name>
    <dbReference type="NCBI Taxonomy" id="95301"/>
    <lineage>
        <taxon>Bacteria</taxon>
        <taxon>Pseudomonadati</taxon>
        <taxon>Pseudomonadota</taxon>
        <taxon>Gammaproteobacteria</taxon>
        <taxon>Pseudomonadales</taxon>
        <taxon>Pseudomonadaceae</taxon>
        <taxon>Pseudomonas</taxon>
    </lineage>
</organism>
<name>A0A7Z3BJH1_9PSED</name>
<keyword evidence="7 11" id="KW-0067">ATP-binding</keyword>
<protein>
    <submittedName>
        <fullName evidence="11">Amino acid ABC transporter ATP-binding protein</fullName>
    </submittedName>
</protein>
<evidence type="ECO:0000256" key="8">
    <source>
        <dbReference type="ARBA" id="ARBA00022970"/>
    </source>
</evidence>
<evidence type="ECO:0000256" key="6">
    <source>
        <dbReference type="ARBA" id="ARBA00022741"/>
    </source>
</evidence>
<dbReference type="KEGG" id="pmui:G4G71_08610"/>
<keyword evidence="9" id="KW-0472">Membrane</keyword>
<dbReference type="Gene3D" id="3.40.50.300">
    <property type="entry name" value="P-loop containing nucleotide triphosphate hydrolases"/>
    <property type="match status" value="1"/>
</dbReference>
<dbReference type="GO" id="GO:0005524">
    <property type="term" value="F:ATP binding"/>
    <property type="evidence" value="ECO:0007669"/>
    <property type="project" value="UniProtKB-KW"/>
</dbReference>
<dbReference type="PROSITE" id="PS00211">
    <property type="entry name" value="ABC_TRANSPORTER_1"/>
    <property type="match status" value="1"/>
</dbReference>
<dbReference type="FunFam" id="3.40.50.300:FF:000020">
    <property type="entry name" value="Amino acid ABC transporter ATP-binding component"/>
    <property type="match status" value="1"/>
</dbReference>
<dbReference type="InterPro" id="IPR003593">
    <property type="entry name" value="AAA+_ATPase"/>
</dbReference>
<feature type="domain" description="ABC transporter" evidence="10">
    <location>
        <begin position="8"/>
        <end position="249"/>
    </location>
</feature>
<evidence type="ECO:0000256" key="2">
    <source>
        <dbReference type="ARBA" id="ARBA00005417"/>
    </source>
</evidence>
<evidence type="ECO:0000313" key="12">
    <source>
        <dbReference type="Proteomes" id="UP000502549"/>
    </source>
</evidence>
<evidence type="ECO:0000256" key="3">
    <source>
        <dbReference type="ARBA" id="ARBA00022448"/>
    </source>
</evidence>
<dbReference type="PIRSF" id="PIRSF039085">
    <property type="entry name" value="ABC_ATPase_HisP"/>
    <property type="match status" value="1"/>
</dbReference>
<evidence type="ECO:0000256" key="9">
    <source>
        <dbReference type="ARBA" id="ARBA00023136"/>
    </source>
</evidence>
<comment type="subcellular location">
    <subcellularLocation>
        <location evidence="1">Cell inner membrane</location>
        <topology evidence="1">Peripheral membrane protein</topology>
    </subcellularLocation>
</comment>
<evidence type="ECO:0000259" key="10">
    <source>
        <dbReference type="PROSITE" id="PS50893"/>
    </source>
</evidence>
<dbReference type="InterPro" id="IPR017871">
    <property type="entry name" value="ABC_transporter-like_CS"/>
</dbReference>
<dbReference type="InterPro" id="IPR003439">
    <property type="entry name" value="ABC_transporter-like_ATP-bd"/>
</dbReference>
<accession>A0A7Z3BJH1</accession>
<dbReference type="PANTHER" id="PTHR43166">
    <property type="entry name" value="AMINO ACID IMPORT ATP-BINDING PROTEIN"/>
    <property type="match status" value="1"/>
</dbReference>
<dbReference type="SUPFAM" id="SSF52540">
    <property type="entry name" value="P-loop containing nucleoside triphosphate hydrolases"/>
    <property type="match status" value="1"/>
</dbReference>
<dbReference type="EMBL" id="CP048833">
    <property type="protein sequence ID" value="QJP07933.1"/>
    <property type="molecule type" value="Genomic_DNA"/>
</dbReference>
<dbReference type="CDD" id="cd03262">
    <property type="entry name" value="ABC_HisP_GlnQ"/>
    <property type="match status" value="1"/>
</dbReference>
<comment type="similarity">
    <text evidence="2">Belongs to the ABC transporter superfamily.</text>
</comment>
<dbReference type="InterPro" id="IPR027417">
    <property type="entry name" value="P-loop_NTPase"/>
</dbReference>
<gene>
    <name evidence="11" type="ORF">G4G71_08610</name>
</gene>
<dbReference type="PROSITE" id="PS50893">
    <property type="entry name" value="ABC_TRANSPORTER_2"/>
    <property type="match status" value="1"/>
</dbReference>
<keyword evidence="5" id="KW-0997">Cell inner membrane</keyword>
<evidence type="ECO:0000313" key="11">
    <source>
        <dbReference type="EMBL" id="QJP07933.1"/>
    </source>
</evidence>
<keyword evidence="12" id="KW-1185">Reference proteome</keyword>
<sequence length="253" mass="28208">MSRADVQIQLKDIHKHYGPLEVLKGIDLGVHKGEVMVLIGPSGSGKSTLLRCVNMLEQPTRGEILFQDQLINDRQRSHRAQEKYLNSLRMKVGMVFQHFNLFPHLTVLENITIAPTQLQGIDPRQARAEAEELLEKVGVLDKRDVYPGNLSGGQKQRVAIARALALKPDAMLFDEPTSALDPEMVGGVLNVMESLARSGMTMMVVTHEMRFAEKVADRVVFMADGNIVEQGTPQEVFRAPQQQRTRAFLADIG</sequence>
<keyword evidence="4" id="KW-1003">Cell membrane</keyword>
<keyword evidence="6" id="KW-0547">Nucleotide-binding</keyword>
<evidence type="ECO:0000256" key="5">
    <source>
        <dbReference type="ARBA" id="ARBA00022519"/>
    </source>
</evidence>
<keyword evidence="3" id="KW-0813">Transport</keyword>
<reference evidence="11 12" key="1">
    <citation type="submission" date="2020-02" db="EMBL/GenBank/DDBJ databases">
        <title>Complete genome sequence of Pseudomonas multiresinivorans ORNL1.</title>
        <authorList>
            <person name="Podar M."/>
        </authorList>
    </citation>
    <scope>NUCLEOTIDE SEQUENCE [LARGE SCALE GENOMIC DNA]</scope>
    <source>
        <strain evidence="12">populi</strain>
    </source>
</reference>
<dbReference type="AlphaFoldDB" id="A0A7Z3BJH1"/>
<evidence type="ECO:0000256" key="7">
    <source>
        <dbReference type="ARBA" id="ARBA00022840"/>
    </source>
</evidence>